<sequence length="64" mass="7076">MNKFKTARQLQTAICNAFTLRVTVGASGEVSASVAQKVARHSRFKATFWGFDDANNNIVVFKLL</sequence>
<gene>
    <name evidence="1" type="ORF">UFOVP499_17</name>
</gene>
<proteinExistence type="predicted"/>
<dbReference type="EMBL" id="LR796474">
    <property type="protein sequence ID" value="CAB4146739.1"/>
    <property type="molecule type" value="Genomic_DNA"/>
</dbReference>
<reference evidence="1" key="1">
    <citation type="submission" date="2020-04" db="EMBL/GenBank/DDBJ databases">
        <authorList>
            <person name="Chiriac C."/>
            <person name="Salcher M."/>
            <person name="Ghai R."/>
            <person name="Kavagutti S V."/>
        </authorList>
    </citation>
    <scope>NUCLEOTIDE SEQUENCE</scope>
</reference>
<protein>
    <submittedName>
        <fullName evidence="1">Uncharacterized protein</fullName>
    </submittedName>
</protein>
<organism evidence="1">
    <name type="scientific">uncultured Caudovirales phage</name>
    <dbReference type="NCBI Taxonomy" id="2100421"/>
    <lineage>
        <taxon>Viruses</taxon>
        <taxon>Duplodnaviria</taxon>
        <taxon>Heunggongvirae</taxon>
        <taxon>Uroviricota</taxon>
        <taxon>Caudoviricetes</taxon>
        <taxon>Peduoviridae</taxon>
        <taxon>Maltschvirus</taxon>
        <taxon>Maltschvirus maltsch</taxon>
    </lineage>
</organism>
<evidence type="ECO:0000313" key="1">
    <source>
        <dbReference type="EMBL" id="CAB4146739.1"/>
    </source>
</evidence>
<accession>A0A6J5MT18</accession>
<name>A0A6J5MT18_9CAUD</name>